<evidence type="ECO:0000256" key="4">
    <source>
        <dbReference type="ARBA" id="ARBA00023136"/>
    </source>
</evidence>
<keyword evidence="2 5" id="KW-0812">Transmembrane</keyword>
<name>A0A1I3T8H5_9BACT</name>
<evidence type="ECO:0000256" key="2">
    <source>
        <dbReference type="ARBA" id="ARBA00022692"/>
    </source>
</evidence>
<feature type="transmembrane region" description="Helical" evidence="5">
    <location>
        <begin position="110"/>
        <end position="131"/>
    </location>
</feature>
<sequence>MKSLLKELADDLLSHKIVPALALGCVIGVLIVVIEVSLSAMIFSGSLAPLATRASGLLLFGAVVMGILLALTSSFRSVICLPQDAPVAVLAGMGPSVVAAMGMASPEATFMTMVASIGSATLATGLALTAIGHFRLTNLFRFMPYPVVGGFLAGGGWLLTLGGLSVMSGMDVNFDTMKSLLDASPLLKWGPGALYAILLWLVLKRWPHFLILPASLLVVTAVYYVAFQIAGMSLAEARSTGFLLSGVPATGLWPAFSPAELGMVRWDVVFDQLPVMGAVFLVTLIGLLLNVSGIDLGGGVDVDFNKEFRNVGLANIASALGGSSPGAHALSLSLLCRMTGAYTRLAGLVAAAVVATVLFAGGAALEYFPLPVLGGLLVFLGIDIMDNWLYSTYRKLPLQDYLVLGSIFLSICLLGFLKGVGIGLLITTVLFVIRFSRIDVIRERFNGTMRHSCKNRSIPMRTILQTNGSRLQGYQLSGYLFFGSAARLSEELKAGLSVTPRPWCMLLDFSGVSGFDVSSVNALQRVIQAAHTAMIPIVIASPSSRFKDTLSRALAPAVLEGIRFTADLDQGLELCEDTILEKFEQMLETQASAKENLFEQTVDDMMAHLDRLSIFEALVEDLAPWLTERSYEEGDVIVAQGAAYEGMHLIMWGSATSRSTDRTSRLAHYDAGTVVAPKAAFGSCIAKEHMEADGICRIAVLTAEARNQLEQQAPAFALQLDRYIMDCSA</sequence>
<evidence type="ECO:0000313" key="7">
    <source>
        <dbReference type="EMBL" id="SFJ66071.1"/>
    </source>
</evidence>
<dbReference type="GO" id="GO:0016020">
    <property type="term" value="C:membrane"/>
    <property type="evidence" value="ECO:0007669"/>
    <property type="project" value="UniProtKB-SubCell"/>
</dbReference>
<dbReference type="STRING" id="52560.SAMN04488082_10591"/>
<dbReference type="SUPFAM" id="SSF51206">
    <property type="entry name" value="cAMP-binding domain-like"/>
    <property type="match status" value="1"/>
</dbReference>
<evidence type="ECO:0000256" key="5">
    <source>
        <dbReference type="SAM" id="Phobius"/>
    </source>
</evidence>
<dbReference type="PANTHER" id="PTHR43310:SF2">
    <property type="entry name" value="SLC26A_SULP TRANSPORTER DOMAIN-CONTAINING PROTEIN"/>
    <property type="match status" value="1"/>
</dbReference>
<evidence type="ECO:0000256" key="1">
    <source>
        <dbReference type="ARBA" id="ARBA00004141"/>
    </source>
</evidence>
<organism evidence="7 8">
    <name type="scientific">Desulfomicrobium apsheronum</name>
    <dbReference type="NCBI Taxonomy" id="52560"/>
    <lineage>
        <taxon>Bacteria</taxon>
        <taxon>Pseudomonadati</taxon>
        <taxon>Thermodesulfobacteriota</taxon>
        <taxon>Desulfovibrionia</taxon>
        <taxon>Desulfovibrionales</taxon>
        <taxon>Desulfomicrobiaceae</taxon>
        <taxon>Desulfomicrobium</taxon>
    </lineage>
</organism>
<feature type="transmembrane region" description="Helical" evidence="5">
    <location>
        <begin position="242"/>
        <end position="261"/>
    </location>
</feature>
<keyword evidence="4 5" id="KW-0472">Membrane</keyword>
<dbReference type="Pfam" id="PF01740">
    <property type="entry name" value="STAS"/>
    <property type="match status" value="1"/>
</dbReference>
<feature type="transmembrane region" description="Helical" evidence="5">
    <location>
        <begin position="55"/>
        <end position="75"/>
    </location>
</feature>
<dbReference type="InterPro" id="IPR011547">
    <property type="entry name" value="SLC26A/SulP_dom"/>
</dbReference>
<evidence type="ECO:0000259" key="6">
    <source>
        <dbReference type="PROSITE" id="PS50801"/>
    </source>
</evidence>
<dbReference type="Gene3D" id="2.60.120.10">
    <property type="entry name" value="Jelly Rolls"/>
    <property type="match status" value="1"/>
</dbReference>
<feature type="domain" description="STAS" evidence="6">
    <location>
        <begin position="474"/>
        <end position="575"/>
    </location>
</feature>
<feature type="transmembrane region" description="Helical" evidence="5">
    <location>
        <begin position="370"/>
        <end position="389"/>
    </location>
</feature>
<feature type="transmembrane region" description="Helical" evidence="5">
    <location>
        <begin position="87"/>
        <end position="104"/>
    </location>
</feature>
<dbReference type="InterPro" id="IPR018490">
    <property type="entry name" value="cNMP-bd_dom_sf"/>
</dbReference>
<dbReference type="PROSITE" id="PS50801">
    <property type="entry name" value="STAS"/>
    <property type="match status" value="1"/>
</dbReference>
<evidence type="ECO:0000256" key="3">
    <source>
        <dbReference type="ARBA" id="ARBA00022989"/>
    </source>
</evidence>
<feature type="transmembrane region" description="Helical" evidence="5">
    <location>
        <begin position="210"/>
        <end position="230"/>
    </location>
</feature>
<dbReference type="CDD" id="cd07042">
    <property type="entry name" value="STAS_SulP_like_sulfate_transporter"/>
    <property type="match status" value="1"/>
</dbReference>
<keyword evidence="3 5" id="KW-1133">Transmembrane helix</keyword>
<protein>
    <submittedName>
        <fullName evidence="7">Sulfate permease, SulP family</fullName>
    </submittedName>
</protein>
<dbReference type="Proteomes" id="UP000198635">
    <property type="component" value="Unassembled WGS sequence"/>
</dbReference>
<dbReference type="EMBL" id="FORX01000005">
    <property type="protein sequence ID" value="SFJ66071.1"/>
    <property type="molecule type" value="Genomic_DNA"/>
</dbReference>
<dbReference type="InterPro" id="IPR052706">
    <property type="entry name" value="Membrane-Transporter-like"/>
</dbReference>
<reference evidence="8" key="1">
    <citation type="submission" date="2016-10" db="EMBL/GenBank/DDBJ databases">
        <authorList>
            <person name="Varghese N."/>
            <person name="Submissions S."/>
        </authorList>
    </citation>
    <scope>NUCLEOTIDE SEQUENCE [LARGE SCALE GENOMIC DNA]</scope>
    <source>
        <strain evidence="8">DSM 5918</strain>
    </source>
</reference>
<dbReference type="Gene3D" id="3.30.750.24">
    <property type="entry name" value="STAS domain"/>
    <property type="match status" value="1"/>
</dbReference>
<accession>A0A1I3T8H5</accession>
<comment type="subcellular location">
    <subcellularLocation>
        <location evidence="1">Membrane</location>
        <topology evidence="1">Multi-pass membrane protein</topology>
    </subcellularLocation>
</comment>
<dbReference type="PANTHER" id="PTHR43310">
    <property type="entry name" value="SULFATE TRANSPORTER YBAR-RELATED"/>
    <property type="match status" value="1"/>
</dbReference>
<dbReference type="AlphaFoldDB" id="A0A1I3T8H5"/>
<feature type="transmembrane region" description="Helical" evidence="5">
    <location>
        <begin position="401"/>
        <end position="433"/>
    </location>
</feature>
<proteinExistence type="predicted"/>
<dbReference type="Pfam" id="PF00916">
    <property type="entry name" value="Sulfate_transp"/>
    <property type="match status" value="1"/>
</dbReference>
<dbReference type="InterPro" id="IPR014710">
    <property type="entry name" value="RmlC-like_jellyroll"/>
</dbReference>
<feature type="transmembrane region" description="Helical" evidence="5">
    <location>
        <begin position="143"/>
        <end position="166"/>
    </location>
</feature>
<feature type="transmembrane region" description="Helical" evidence="5">
    <location>
        <begin position="342"/>
        <end position="364"/>
    </location>
</feature>
<dbReference type="RefSeq" id="WP_177193060.1">
    <property type="nucleotide sequence ID" value="NZ_FORX01000005.1"/>
</dbReference>
<dbReference type="SUPFAM" id="SSF52091">
    <property type="entry name" value="SpoIIaa-like"/>
    <property type="match status" value="1"/>
</dbReference>
<feature type="transmembrane region" description="Helical" evidence="5">
    <location>
        <begin position="21"/>
        <end position="43"/>
    </location>
</feature>
<gene>
    <name evidence="7" type="ORF">SAMN04488082_10591</name>
</gene>
<dbReference type="InterPro" id="IPR002645">
    <property type="entry name" value="STAS_dom"/>
</dbReference>
<feature type="transmembrane region" description="Helical" evidence="5">
    <location>
        <begin position="186"/>
        <end position="203"/>
    </location>
</feature>
<feature type="transmembrane region" description="Helical" evidence="5">
    <location>
        <begin position="313"/>
        <end position="335"/>
    </location>
</feature>
<evidence type="ECO:0000313" key="8">
    <source>
        <dbReference type="Proteomes" id="UP000198635"/>
    </source>
</evidence>
<keyword evidence="8" id="KW-1185">Reference proteome</keyword>
<feature type="transmembrane region" description="Helical" evidence="5">
    <location>
        <begin position="273"/>
        <end position="293"/>
    </location>
</feature>
<dbReference type="InterPro" id="IPR036513">
    <property type="entry name" value="STAS_dom_sf"/>
</dbReference>